<dbReference type="AlphaFoldDB" id="A0A9D6L5U9"/>
<dbReference type="Gene3D" id="3.30.830.10">
    <property type="entry name" value="Metalloenzyme, LuxS/M16 peptidase-like"/>
    <property type="match status" value="4"/>
</dbReference>
<evidence type="ECO:0000313" key="6">
    <source>
        <dbReference type="Proteomes" id="UP000807850"/>
    </source>
</evidence>
<evidence type="ECO:0000313" key="5">
    <source>
        <dbReference type="EMBL" id="MBI3539351.1"/>
    </source>
</evidence>
<evidence type="ECO:0000259" key="3">
    <source>
        <dbReference type="Pfam" id="PF00675"/>
    </source>
</evidence>
<feature type="domain" description="Peptidase M16 N-terminal" evidence="3">
    <location>
        <begin position="55"/>
        <end position="172"/>
    </location>
</feature>
<sequence length="947" mass="102107">MSRHYARAFAAPALGLVALAAIALTNGCSNLATGNGAPTVKLDFEKYTLKNGLEVILRKDSRLPVVAVNVWYHVGPAKEAAGRTGFAHLFEHMMFQGAGHVPADGHFRLLEGAGASNVNGSTSYDRTNYLEDLPANQLELALWLESDRMGFLLDRLDATMLANQQDVVRNERRQSIENAPYGLGEEEVAHRVFPQGHPYFAAVMGSHADIQAARLEDVREFFKSFYTPNNATLCIVGDIDVDSTKAMVEKYFGTIARGPNVTPVNVTTPPITAERRSVITDQVELPRVYINWLTPPFYKPGDAEADMAAHILGGGKASRLYKSLVYDKKIAQDVHADQQSSELTSVFQIVATAKPGHTTAELEAAIQSELDSLAHAGPSEAEMAATRNVIHTQILTSIEAVGALADRLNQYNHYTGDPGYLNNDLGRYSAVTAAQIKDLVASQLVPNKRVVVEVQPGQKILPPAPPTPPAPKAAPNTTVSKEAWRSDIPKPHAVSTAPLPSATRFTLANGLPVYLVASHDLPVVTAHLVVRAGSASDPPGAPGLAGYTLSMLDEGTEKRDALTIARDLDAIGVSLGSDMGRDGCSISARGLKRNATAMLEVLADCALAPAFPAKEVERVRTERLTSLLQDRDDPSRAAFKIMWRDLYGPANPYGHMVIGTEPTLKAATRDDIVKLYQSAFRPDNAALILAGDLSESEARSLANDAFGKWKAAAGAAPVPERPVTPAPERVLIADKPGVPQTTMVVAEIGIRRSDPDYEKMNVMNQVLGGLFSSRVNMNLREKHGYTYGAFSSLPENREPGPYFISAGIRTDVTGPAVAEVMKEVHGMLAAPVSDDELKLAKESIARTLPAQFQTSASTANTIGQLFLFNLPPDYYQGLPLRLESITRDDVLQATKKHLRPDDFKVIAVGDRAKIEPQLASLKLGTIGHRTLDGEPVGAGGRVRQPTP</sequence>
<dbReference type="SUPFAM" id="SSF63411">
    <property type="entry name" value="LuxS/MPP-like metallohydrolase"/>
    <property type="match status" value="4"/>
</dbReference>
<feature type="compositionally biased region" description="Pro residues" evidence="1">
    <location>
        <begin position="462"/>
        <end position="472"/>
    </location>
</feature>
<dbReference type="InterPro" id="IPR050361">
    <property type="entry name" value="MPP/UQCRC_Complex"/>
</dbReference>
<dbReference type="PANTHER" id="PTHR11851:SF224">
    <property type="entry name" value="PROCESSING PROTEASE"/>
    <property type="match status" value="1"/>
</dbReference>
<name>A0A9D6L5U9_UNCEI</name>
<dbReference type="PANTHER" id="PTHR11851">
    <property type="entry name" value="METALLOPROTEASE"/>
    <property type="match status" value="1"/>
</dbReference>
<evidence type="ECO:0000259" key="4">
    <source>
        <dbReference type="Pfam" id="PF05193"/>
    </source>
</evidence>
<feature type="chain" id="PRO_5039087607" evidence="2">
    <location>
        <begin position="24"/>
        <end position="947"/>
    </location>
</feature>
<accession>A0A9D6L5U9</accession>
<dbReference type="InterPro" id="IPR011249">
    <property type="entry name" value="Metalloenz_LuxS/M16"/>
</dbReference>
<organism evidence="5 6">
    <name type="scientific">Eiseniibacteriota bacterium</name>
    <dbReference type="NCBI Taxonomy" id="2212470"/>
    <lineage>
        <taxon>Bacteria</taxon>
        <taxon>Candidatus Eiseniibacteriota</taxon>
    </lineage>
</organism>
<reference evidence="5" key="1">
    <citation type="submission" date="2020-07" db="EMBL/GenBank/DDBJ databases">
        <title>Huge and variable diversity of episymbiotic CPR bacteria and DPANN archaea in groundwater ecosystems.</title>
        <authorList>
            <person name="He C.Y."/>
            <person name="Keren R."/>
            <person name="Whittaker M."/>
            <person name="Farag I.F."/>
            <person name="Doudna J."/>
            <person name="Cate J.H.D."/>
            <person name="Banfield J.F."/>
        </authorList>
    </citation>
    <scope>NUCLEOTIDE SEQUENCE</scope>
    <source>
        <strain evidence="5">NC_groundwater_928_Pr1_S-0.2um_72_17</strain>
    </source>
</reference>
<dbReference type="EMBL" id="JACQAY010000108">
    <property type="protein sequence ID" value="MBI3539351.1"/>
    <property type="molecule type" value="Genomic_DNA"/>
</dbReference>
<dbReference type="InterPro" id="IPR011765">
    <property type="entry name" value="Pept_M16_N"/>
</dbReference>
<dbReference type="Pfam" id="PF00675">
    <property type="entry name" value="Peptidase_M16"/>
    <property type="match status" value="2"/>
</dbReference>
<dbReference type="Proteomes" id="UP000807850">
    <property type="component" value="Unassembled WGS sequence"/>
</dbReference>
<keyword evidence="2" id="KW-0732">Signal</keyword>
<feature type="domain" description="Peptidase M16 N-terminal" evidence="3">
    <location>
        <begin position="518"/>
        <end position="621"/>
    </location>
</feature>
<feature type="region of interest" description="Disordered" evidence="1">
    <location>
        <begin position="461"/>
        <end position="496"/>
    </location>
</feature>
<evidence type="ECO:0000256" key="2">
    <source>
        <dbReference type="SAM" id="SignalP"/>
    </source>
</evidence>
<feature type="domain" description="Peptidase M16 C-terminal" evidence="4">
    <location>
        <begin position="667"/>
        <end position="843"/>
    </location>
</feature>
<feature type="domain" description="Peptidase M16 C-terminal" evidence="4">
    <location>
        <begin position="215"/>
        <end position="388"/>
    </location>
</feature>
<comment type="caution">
    <text evidence="5">The sequence shown here is derived from an EMBL/GenBank/DDBJ whole genome shotgun (WGS) entry which is preliminary data.</text>
</comment>
<dbReference type="GO" id="GO:0046872">
    <property type="term" value="F:metal ion binding"/>
    <property type="evidence" value="ECO:0007669"/>
    <property type="project" value="InterPro"/>
</dbReference>
<feature type="signal peptide" evidence="2">
    <location>
        <begin position="1"/>
        <end position="23"/>
    </location>
</feature>
<gene>
    <name evidence="5" type="ORF">HY076_03660</name>
</gene>
<protein>
    <submittedName>
        <fullName evidence="5">Insulinase family protein</fullName>
    </submittedName>
</protein>
<dbReference type="InterPro" id="IPR007863">
    <property type="entry name" value="Peptidase_M16_C"/>
</dbReference>
<proteinExistence type="predicted"/>
<evidence type="ECO:0000256" key="1">
    <source>
        <dbReference type="SAM" id="MobiDB-lite"/>
    </source>
</evidence>
<dbReference type="Pfam" id="PF05193">
    <property type="entry name" value="Peptidase_M16_C"/>
    <property type="match status" value="2"/>
</dbReference>